<reference evidence="3 4" key="1">
    <citation type="submission" date="2019-03" db="EMBL/GenBank/DDBJ databases">
        <title>Freshwater and sediment microbial communities from various areas in North America, analyzing microbe dynamics in response to fracking.</title>
        <authorList>
            <person name="Lamendella R."/>
        </authorList>
    </citation>
    <scope>NUCLEOTIDE SEQUENCE [LARGE SCALE GENOMIC DNA]</scope>
    <source>
        <strain evidence="3 4">74A</strain>
    </source>
</reference>
<dbReference type="AlphaFoldDB" id="A0A4V2RRY4"/>
<dbReference type="Proteomes" id="UP000294832">
    <property type="component" value="Unassembled WGS sequence"/>
</dbReference>
<evidence type="ECO:0000256" key="2">
    <source>
        <dbReference type="SAM" id="MobiDB-lite"/>
    </source>
</evidence>
<accession>A0A4V2RRY4</accession>
<feature type="coiled-coil region" evidence="1">
    <location>
        <begin position="263"/>
        <end position="294"/>
    </location>
</feature>
<feature type="compositionally biased region" description="Polar residues" evidence="2">
    <location>
        <begin position="28"/>
        <end position="42"/>
    </location>
</feature>
<organism evidence="3 4">
    <name type="scientific">Shewanella fodinae</name>
    <dbReference type="NCBI Taxonomy" id="552357"/>
    <lineage>
        <taxon>Bacteria</taxon>
        <taxon>Pseudomonadati</taxon>
        <taxon>Pseudomonadota</taxon>
        <taxon>Gammaproteobacteria</taxon>
        <taxon>Alteromonadales</taxon>
        <taxon>Shewanellaceae</taxon>
        <taxon>Shewanella</taxon>
    </lineage>
</organism>
<gene>
    <name evidence="3" type="ORF">EDC91_12256</name>
</gene>
<comment type="caution">
    <text evidence="3">The sequence shown here is derived from an EMBL/GenBank/DDBJ whole genome shotgun (WGS) entry which is preliminary data.</text>
</comment>
<sequence>MLVTHSSAIKDTQRLQESRVSAAAVGETDTQTPTSNKSTSVTGEKGSQHQVLSRWVALATVTKSMGNSEQSARTLRQLSYQLKTLSARINQQTSPNDVNPQQIASAVSKMKTQLQQGGVNGKLRSIDPAAQSVTRELTNKVDLLSPKVLDEQVSIVMGRSGKAVSFSLPAYADKSANLETLQQAFSSQEIAVTVSARDTLLFTASKDASSALKEPWMMMGKGVRIAAGNPVSVSLSEEPHALDALQQLAQSNNTASDVYQQQIAQLQRSIRASLQNIELQRQQILQRLQQIQRSPAGAEELQELTQQVQQILNQPDQNAVSILVSQANITRNLVSFSLSSSR</sequence>
<proteinExistence type="predicted"/>
<feature type="region of interest" description="Disordered" evidence="2">
    <location>
        <begin position="1"/>
        <end position="47"/>
    </location>
</feature>
<evidence type="ECO:0000313" key="4">
    <source>
        <dbReference type="Proteomes" id="UP000294832"/>
    </source>
</evidence>
<evidence type="ECO:0000313" key="3">
    <source>
        <dbReference type="EMBL" id="TCN81727.1"/>
    </source>
</evidence>
<dbReference type="RefSeq" id="WP_133039700.1">
    <property type="nucleotide sequence ID" value="NZ_SLWF01000022.1"/>
</dbReference>
<feature type="compositionally biased region" description="Polar residues" evidence="2">
    <location>
        <begin position="1"/>
        <end position="10"/>
    </location>
</feature>
<keyword evidence="1" id="KW-0175">Coiled coil</keyword>
<keyword evidence="4" id="KW-1185">Reference proteome</keyword>
<name>A0A4V2RRY4_9GAMM</name>
<dbReference type="EMBL" id="SLWF01000022">
    <property type="protein sequence ID" value="TCN81727.1"/>
    <property type="molecule type" value="Genomic_DNA"/>
</dbReference>
<dbReference type="OrthoDB" id="5760042at2"/>
<evidence type="ECO:0000256" key="1">
    <source>
        <dbReference type="SAM" id="Coils"/>
    </source>
</evidence>
<protein>
    <submittedName>
        <fullName evidence="3">Uncharacterized protein</fullName>
    </submittedName>
</protein>